<sequence length="250" mass="25892">MVMVFFLSRRLRTTVPVLRPASSSLLLESVPGGCCTGLFGCEMKPAAKESMKTVQWKCCCSPTSLGCSEGILAAAGRAEVLALLQVSKSHDVGVVAGGPQSHMLRPFGGVSGLLRTQHAEAAQQVELEERAAAPLPSSKIRTTSSGSSGGVLQSEPPLSSAVRDGGRLLVPDDRVAARVPGGVAALAVGGALRVPGTPQQGLQGGGLVRGHGQLLFIGQHGGARLTMMNAQMMMQMRAMQTPTVIPVIDF</sequence>
<organism evidence="2 3">
    <name type="scientific">Liparis tanakae</name>
    <name type="common">Tanaka's snailfish</name>
    <dbReference type="NCBI Taxonomy" id="230148"/>
    <lineage>
        <taxon>Eukaryota</taxon>
        <taxon>Metazoa</taxon>
        <taxon>Chordata</taxon>
        <taxon>Craniata</taxon>
        <taxon>Vertebrata</taxon>
        <taxon>Euteleostomi</taxon>
        <taxon>Actinopterygii</taxon>
        <taxon>Neopterygii</taxon>
        <taxon>Teleostei</taxon>
        <taxon>Neoteleostei</taxon>
        <taxon>Acanthomorphata</taxon>
        <taxon>Eupercaria</taxon>
        <taxon>Perciformes</taxon>
        <taxon>Cottioidei</taxon>
        <taxon>Cottales</taxon>
        <taxon>Liparidae</taxon>
        <taxon>Liparis</taxon>
    </lineage>
</organism>
<accession>A0A4Z2JCB8</accession>
<dbReference type="EMBL" id="SRLO01000010">
    <property type="protein sequence ID" value="TNN87474.1"/>
    <property type="molecule type" value="Genomic_DNA"/>
</dbReference>
<proteinExistence type="predicted"/>
<gene>
    <name evidence="2" type="ORF">EYF80_002191</name>
</gene>
<evidence type="ECO:0000313" key="3">
    <source>
        <dbReference type="Proteomes" id="UP000314294"/>
    </source>
</evidence>
<name>A0A4Z2JCB8_9TELE</name>
<keyword evidence="3" id="KW-1185">Reference proteome</keyword>
<dbReference type="AlphaFoldDB" id="A0A4Z2JCB8"/>
<dbReference type="Proteomes" id="UP000314294">
    <property type="component" value="Unassembled WGS sequence"/>
</dbReference>
<protein>
    <submittedName>
        <fullName evidence="2">Uncharacterized protein</fullName>
    </submittedName>
</protein>
<feature type="region of interest" description="Disordered" evidence="1">
    <location>
        <begin position="129"/>
        <end position="164"/>
    </location>
</feature>
<comment type="caution">
    <text evidence="2">The sequence shown here is derived from an EMBL/GenBank/DDBJ whole genome shotgun (WGS) entry which is preliminary data.</text>
</comment>
<reference evidence="2 3" key="1">
    <citation type="submission" date="2019-03" db="EMBL/GenBank/DDBJ databases">
        <title>First draft genome of Liparis tanakae, snailfish: a comprehensive survey of snailfish specific genes.</title>
        <authorList>
            <person name="Kim W."/>
            <person name="Song I."/>
            <person name="Jeong J.-H."/>
            <person name="Kim D."/>
            <person name="Kim S."/>
            <person name="Ryu S."/>
            <person name="Song J.Y."/>
            <person name="Lee S.K."/>
        </authorList>
    </citation>
    <scope>NUCLEOTIDE SEQUENCE [LARGE SCALE GENOMIC DNA]</scope>
    <source>
        <tissue evidence="2">Muscle</tissue>
    </source>
</reference>
<evidence type="ECO:0000313" key="2">
    <source>
        <dbReference type="EMBL" id="TNN87474.1"/>
    </source>
</evidence>
<evidence type="ECO:0000256" key="1">
    <source>
        <dbReference type="SAM" id="MobiDB-lite"/>
    </source>
</evidence>